<keyword evidence="1" id="KW-0472">Membrane</keyword>
<keyword evidence="1" id="KW-0812">Transmembrane</keyword>
<reference evidence="2" key="1">
    <citation type="journal article" date="2020" name="mSystems">
        <title>Genome- and Community-Level Interaction Insights into Carbon Utilization and Element Cycling Functions of Hydrothermarchaeota in Hydrothermal Sediment.</title>
        <authorList>
            <person name="Zhou Z."/>
            <person name="Liu Y."/>
            <person name="Xu W."/>
            <person name="Pan J."/>
            <person name="Luo Z.H."/>
            <person name="Li M."/>
        </authorList>
    </citation>
    <scope>NUCLEOTIDE SEQUENCE [LARGE SCALE GENOMIC DNA]</scope>
    <source>
        <strain evidence="2">SpSt-192</strain>
    </source>
</reference>
<evidence type="ECO:0000313" key="2">
    <source>
        <dbReference type="EMBL" id="HEX71113.1"/>
    </source>
</evidence>
<dbReference type="EMBL" id="DSID01000581">
    <property type="protein sequence ID" value="HEX71113.1"/>
    <property type="molecule type" value="Genomic_DNA"/>
</dbReference>
<feature type="transmembrane region" description="Helical" evidence="1">
    <location>
        <begin position="45"/>
        <end position="62"/>
    </location>
</feature>
<accession>A0A7C3ABB2</accession>
<dbReference type="AlphaFoldDB" id="A0A7C3ABB2"/>
<organism evidence="2">
    <name type="scientific">Thermorudis sp</name>
    <dbReference type="NCBI Taxonomy" id="1969470"/>
    <lineage>
        <taxon>Bacteria</taxon>
        <taxon>Pseudomonadati</taxon>
        <taxon>Thermomicrobiota</taxon>
        <taxon>Thermomicrobia</taxon>
        <taxon>Thermomicrobia incertae sedis</taxon>
        <taxon>Thermorudis</taxon>
    </lineage>
</organism>
<protein>
    <submittedName>
        <fullName evidence="2">Uncharacterized protein</fullName>
    </submittedName>
</protein>
<comment type="caution">
    <text evidence="2">The sequence shown here is derived from an EMBL/GenBank/DDBJ whole genome shotgun (WGS) entry which is preliminary data.</text>
</comment>
<evidence type="ECO:0000256" key="1">
    <source>
        <dbReference type="SAM" id="Phobius"/>
    </source>
</evidence>
<name>A0A7C3ABB2_9BACT</name>
<proteinExistence type="predicted"/>
<keyword evidence="1" id="KW-1133">Transmembrane helix</keyword>
<gene>
    <name evidence="2" type="ORF">ENP13_07700</name>
</gene>
<feature type="transmembrane region" description="Helical" evidence="1">
    <location>
        <begin position="12"/>
        <end position="39"/>
    </location>
</feature>
<sequence length="74" mass="7664">MQKGQNLKLAVLIPLAAILITVASIVIIGELLLFVSTAIGGTEAILVAVLIMAAITVVAVLLSRSSGQRESRHS</sequence>